<sequence>MPSAQLSFSFLLCCFFCAFQRSYCDLTAKLLTTNAQEHVAACQECILNFAGAIRAKLVDGNGATESTATSKVAFLVTASNFALMSVQAKCTISDYCGDIEEADISPLHKHLIESNGMPSTKSKAAESTHRIAGEHQMREPLCFLGSHWNLHVLCESCLKEASGSSMLGVYHIAASYLDRQAMVVLYPTIIEKDMFHRCRKCGSSAEAEMKYIPSLICQKLINQSPAVNHNPTIIKHSALQVWYEANIRDESIRDVTSTPRCVGVRAQTGFNIEQCVRSILSGNQIEVTFLYKEGPTQYLHLFSSNVDIEEGEIVQEESMECASINYFEDPETCEKYKSHHFDTSTFTNQLSVWKSEKMMKRPRTVALSYQKRCALAYHQSTSDVCQTCVHKLNHDAVTTRRMTDSTFLVSMSEDFSNDAAQLESCIIESGSRTFREKCAHFDLFPREMCDYETEKNAMVNGYDILEQTHPSHERLAFKLEEGIRPLKKARRSKDKAAGRIEMQPRSMTSNLISNRPNVMVARWTKEDHKCLEYLALNHDVLLLSLENKYVWMLRVQPSLTDIECCGILLNERELYIDVRFLRSVPVNQVRRMLYEHSVSMDRAIIA</sequence>
<keyword evidence="1" id="KW-0732">Signal</keyword>
<name>A0A024GMV4_9STRA</name>
<dbReference type="AlphaFoldDB" id="A0A024GMV4"/>
<dbReference type="Proteomes" id="UP000053237">
    <property type="component" value="Unassembled WGS sequence"/>
</dbReference>
<reference evidence="2 3" key="1">
    <citation type="submission" date="2012-05" db="EMBL/GenBank/DDBJ databases">
        <title>Recombination and specialization in a pathogen metapopulation.</title>
        <authorList>
            <person name="Gardiner A."/>
            <person name="Kemen E."/>
            <person name="Schultz-Larsen T."/>
            <person name="MacLean D."/>
            <person name="Van Oosterhout C."/>
            <person name="Jones J.D.G."/>
        </authorList>
    </citation>
    <scope>NUCLEOTIDE SEQUENCE [LARGE SCALE GENOMIC DNA]</scope>
    <source>
        <strain evidence="2 3">Ac Nc2</strain>
    </source>
</reference>
<comment type="caution">
    <text evidence="2">The sequence shown here is derived from an EMBL/GenBank/DDBJ whole genome shotgun (WGS) entry which is preliminary data.</text>
</comment>
<evidence type="ECO:0000313" key="2">
    <source>
        <dbReference type="EMBL" id="CCI48044.1"/>
    </source>
</evidence>
<proteinExistence type="predicted"/>
<evidence type="ECO:0000313" key="3">
    <source>
        <dbReference type="Proteomes" id="UP000053237"/>
    </source>
</evidence>
<feature type="signal peptide" evidence="1">
    <location>
        <begin position="1"/>
        <end position="24"/>
    </location>
</feature>
<keyword evidence="3" id="KW-1185">Reference proteome</keyword>
<evidence type="ECO:0000256" key="1">
    <source>
        <dbReference type="SAM" id="SignalP"/>
    </source>
</evidence>
<organism evidence="2 3">
    <name type="scientific">Albugo candida</name>
    <dbReference type="NCBI Taxonomy" id="65357"/>
    <lineage>
        <taxon>Eukaryota</taxon>
        <taxon>Sar</taxon>
        <taxon>Stramenopiles</taxon>
        <taxon>Oomycota</taxon>
        <taxon>Peronosporomycetes</taxon>
        <taxon>Albuginales</taxon>
        <taxon>Albuginaceae</taxon>
        <taxon>Albugo</taxon>
    </lineage>
</organism>
<feature type="chain" id="PRO_5001532534" evidence="1">
    <location>
        <begin position="25"/>
        <end position="606"/>
    </location>
</feature>
<gene>
    <name evidence="2" type="ORF">BN9_090930</name>
</gene>
<accession>A0A024GMV4</accession>
<dbReference type="EMBL" id="CAIX01000202">
    <property type="protein sequence ID" value="CCI48044.1"/>
    <property type="molecule type" value="Genomic_DNA"/>
</dbReference>
<protein>
    <submittedName>
        <fullName evidence="2">Uncharacterized protein</fullName>
    </submittedName>
</protein>
<dbReference type="InParanoid" id="A0A024GMV4"/>